<reference evidence="1 2" key="1">
    <citation type="submission" date="2014-02" db="EMBL/GenBank/DDBJ databases">
        <authorList>
            <person name="Sears C."/>
            <person name="Carroll K."/>
            <person name="Sack B.R."/>
            <person name="Qadri F."/>
            <person name="Myers L.L."/>
            <person name="Chung G.-T."/>
            <person name="Escheverria P."/>
            <person name="Fraser C.M."/>
            <person name="Sadzewicz L."/>
            <person name="Shefchek K.A."/>
            <person name="Tallon L."/>
            <person name="Das S.P."/>
            <person name="Daugherty S."/>
            <person name="Mongodin E.F."/>
        </authorList>
    </citation>
    <scope>NUCLEOTIDE SEQUENCE [LARGE SCALE GENOMIC DNA]</scope>
    <source>
        <strain evidence="1 2">3976T8</strain>
    </source>
</reference>
<dbReference type="Proteomes" id="UP000020938">
    <property type="component" value="Unassembled WGS sequence"/>
</dbReference>
<sequence length="152" mass="17522">MRIYYKLKNDTAMNTICTRCGSPDVSCEAMINPNTNELRNYTDEAFLYGWCETCGFGSILTDTDEVKSEIEKYFRQFMELHVEEPDYAVCDIVWKDSNKIETVKIGLSEERGPDGDGDIFFRCGSLPELLSLCEYGKESFLVTEIYSFELFE</sequence>
<name>A0A016AQN6_BACFG</name>
<comment type="caution">
    <text evidence="1">The sequence shown here is derived from an EMBL/GenBank/DDBJ whole genome shotgun (WGS) entry which is preliminary data.</text>
</comment>
<evidence type="ECO:0000313" key="2">
    <source>
        <dbReference type="Proteomes" id="UP000020938"/>
    </source>
</evidence>
<organism evidence="1 2">
    <name type="scientific">Bacteroides fragilis str. 3976T8</name>
    <dbReference type="NCBI Taxonomy" id="1339314"/>
    <lineage>
        <taxon>Bacteria</taxon>
        <taxon>Pseudomonadati</taxon>
        <taxon>Bacteroidota</taxon>
        <taxon>Bacteroidia</taxon>
        <taxon>Bacteroidales</taxon>
        <taxon>Bacteroidaceae</taxon>
        <taxon>Bacteroides</taxon>
    </lineage>
</organism>
<accession>A0A016AQN6</accession>
<gene>
    <name evidence="1" type="ORF">M123_4236</name>
</gene>
<protein>
    <submittedName>
        <fullName evidence="1">Uncharacterized protein</fullName>
    </submittedName>
</protein>
<proteinExistence type="predicted"/>
<dbReference type="PATRIC" id="fig|1339314.3.peg.4374"/>
<dbReference type="EMBL" id="JGDS01000067">
    <property type="protein sequence ID" value="EXZ71453.1"/>
    <property type="molecule type" value="Genomic_DNA"/>
</dbReference>
<dbReference type="AlphaFoldDB" id="A0A016AQN6"/>
<evidence type="ECO:0000313" key="1">
    <source>
        <dbReference type="EMBL" id="EXZ71453.1"/>
    </source>
</evidence>